<dbReference type="GO" id="GO:0000964">
    <property type="term" value="P:mitochondrial RNA 5'-end processing"/>
    <property type="evidence" value="ECO:0007669"/>
    <property type="project" value="TreeGrafter"/>
</dbReference>
<keyword evidence="3" id="KW-1185">Reference proteome</keyword>
<dbReference type="PANTHER" id="PTHR31014">
    <property type="entry name" value="MITOCHONDRIAL TRANSLATION SYSTEM COMPONENT PET127-RELATED"/>
    <property type="match status" value="1"/>
</dbReference>
<evidence type="ECO:0008006" key="4">
    <source>
        <dbReference type="Google" id="ProtNLM"/>
    </source>
</evidence>
<feature type="region of interest" description="Disordered" evidence="1">
    <location>
        <begin position="875"/>
        <end position="908"/>
    </location>
</feature>
<feature type="region of interest" description="Disordered" evidence="1">
    <location>
        <begin position="751"/>
        <end position="777"/>
    </location>
</feature>
<feature type="compositionally biased region" description="Basic and acidic residues" evidence="1">
    <location>
        <begin position="877"/>
        <end position="889"/>
    </location>
</feature>
<feature type="compositionally biased region" description="Polar residues" evidence="1">
    <location>
        <begin position="890"/>
        <end position="899"/>
    </location>
</feature>
<evidence type="ECO:0000313" key="3">
    <source>
        <dbReference type="Proteomes" id="UP000028045"/>
    </source>
</evidence>
<feature type="compositionally biased region" description="Polar residues" evidence="1">
    <location>
        <begin position="39"/>
        <end position="53"/>
    </location>
</feature>
<dbReference type="HOGENOM" id="CLU_003477_1_1_1"/>
<feature type="region of interest" description="Disordered" evidence="1">
    <location>
        <begin position="28"/>
        <end position="156"/>
    </location>
</feature>
<feature type="region of interest" description="Disordered" evidence="1">
    <location>
        <begin position="195"/>
        <end position="239"/>
    </location>
</feature>
<dbReference type="AlphaFoldDB" id="A0A084B748"/>
<proteinExistence type="predicted"/>
<feature type="region of interest" description="Disordered" evidence="1">
    <location>
        <begin position="1003"/>
        <end position="1034"/>
    </location>
</feature>
<dbReference type="GO" id="GO:0005740">
    <property type="term" value="C:mitochondrial envelope"/>
    <property type="evidence" value="ECO:0007669"/>
    <property type="project" value="TreeGrafter"/>
</dbReference>
<sequence>MLRIRCGHASSGGLVIRASARLAPFLSRDPRLPARTPPNIGSTVGTLRWSSQAPPKGVNLENLRKQLASETSRGQRAARKDDSTKTRRRKRGTRTDTEKRRKGSRPKKGKTDQNKTTNAYEEEESASGKPRHWLLSTPKASSSRITRGDSGASTGHWLSLQDKLRERHEEDHSAVQLNPDPATLDLAAVYVGLTHESPEHGPSPEMDKAPSTTAKEASKKSSTRKRIVSKTKSTNVKNATSSTFGTGDISFTPVHVEEQPAIPGLSYQLDRVLFNPGVYQLQDPRSRVFNFDPYLASIMPVHEFDFNALKSYITSSQDVVLRQLSASHGSKYCGSTSSLSALLSHFHYLLSAWRPPSFKHISHSLIPESSNFTILSRAPAAAFAHHADGVYAIDSSKEFDSASILSLLGRSMEKLLTLPKKDFEKYRKDNSHLVSEEERNATEAYHYTQVEDFMLRSQLDAYDPRLPGTGIFDLKTRAVVSVRMHSTQHEKGSGYEIRTLHGQWESFEREYLDMIRSVFLKYSLQVRMGRMDGIFVAYHNTERIFGFQYISLPEIDEALHHTSDRRLGDEEFKASVKLFNELLNKATARFPGRTLRLHVETRDTKVPRMYFFAEPVTEEEMRRLQESRKPEIQDIENKLLGLNREDPQSVPVEQASEPQDDGPANVFDATDSEHDAVWSELLTAVGSAMDHDRGITHVRQAVSISLHQNGLLHDKSPMQCEGWIETLLEALTLQLRHGQYVKEAIIEETEEAVDENEAPDETISSPTTDDANNITPSLVQGNSEICAHKTENDSKDEAVPSSEKDIAVETVIPPTVDEHDAMEGETEADDGQSDKTPVPDVVGIANMIHKIIVSIDDPSPKQRAFERVLAELVNESKSTETEQRARTDLDSQGTGTAANHGQDGVETVGNLEKKNEGELLGLAVTIRNIVNGKRVERPFLREIRNGEEPFEWKVEYDAVEMKPELAWSCYGKVKQRRKVAFESDRDTRSSPFFANLRELSQKGKQYRAEKTAQESGKAPRVAWHVGSPAEHGEN</sequence>
<dbReference type="OrthoDB" id="10249045at2759"/>
<evidence type="ECO:0000256" key="1">
    <source>
        <dbReference type="SAM" id="MobiDB-lite"/>
    </source>
</evidence>
<dbReference type="PANTHER" id="PTHR31014:SF0">
    <property type="entry name" value="MITOCHONDRIAL TRANSLATION SYSTEM COMPONENT PET127-RELATED"/>
    <property type="match status" value="1"/>
</dbReference>
<dbReference type="EMBL" id="KL647853">
    <property type="protein sequence ID" value="KEY73377.1"/>
    <property type="molecule type" value="Genomic_DNA"/>
</dbReference>
<feature type="compositionally biased region" description="Polar residues" evidence="1">
    <location>
        <begin position="230"/>
        <end position="239"/>
    </location>
</feature>
<dbReference type="InterPro" id="IPR013943">
    <property type="entry name" value="Pet127"/>
</dbReference>
<feature type="region of interest" description="Disordered" evidence="1">
    <location>
        <begin position="639"/>
        <end position="666"/>
    </location>
</feature>
<accession>A0A084B748</accession>
<dbReference type="Pfam" id="PF08634">
    <property type="entry name" value="Pet127"/>
    <property type="match status" value="1"/>
</dbReference>
<organism evidence="2 3">
    <name type="scientific">Stachybotrys chartarum (strain CBS 109288 / IBT 7711)</name>
    <name type="common">Toxic black mold</name>
    <name type="synonym">Stilbospora chartarum</name>
    <dbReference type="NCBI Taxonomy" id="1280523"/>
    <lineage>
        <taxon>Eukaryota</taxon>
        <taxon>Fungi</taxon>
        <taxon>Dikarya</taxon>
        <taxon>Ascomycota</taxon>
        <taxon>Pezizomycotina</taxon>
        <taxon>Sordariomycetes</taxon>
        <taxon>Hypocreomycetidae</taxon>
        <taxon>Hypocreales</taxon>
        <taxon>Stachybotryaceae</taxon>
        <taxon>Stachybotrys</taxon>
    </lineage>
</organism>
<dbReference type="Proteomes" id="UP000028045">
    <property type="component" value="Unassembled WGS sequence"/>
</dbReference>
<evidence type="ECO:0000313" key="2">
    <source>
        <dbReference type="EMBL" id="KEY73377.1"/>
    </source>
</evidence>
<feature type="compositionally biased region" description="Polar residues" evidence="1">
    <location>
        <begin position="762"/>
        <end position="777"/>
    </location>
</feature>
<feature type="region of interest" description="Disordered" evidence="1">
    <location>
        <begin position="817"/>
        <end position="836"/>
    </location>
</feature>
<protein>
    <recommendedName>
        <fullName evidence="4">Pet127-domain-containing protein</fullName>
    </recommendedName>
</protein>
<name>A0A084B748_STACB</name>
<reference evidence="2 3" key="1">
    <citation type="journal article" date="2014" name="BMC Genomics">
        <title>Comparative genome sequencing reveals chemotype-specific gene clusters in the toxigenic black mold Stachybotrys.</title>
        <authorList>
            <person name="Semeiks J."/>
            <person name="Borek D."/>
            <person name="Otwinowski Z."/>
            <person name="Grishin N.V."/>
        </authorList>
    </citation>
    <scope>NUCLEOTIDE SEQUENCE [LARGE SCALE GENOMIC DNA]</scope>
    <source>
        <strain evidence="3">CBS 109288 / IBT 7711</strain>
    </source>
</reference>
<feature type="compositionally biased region" description="Acidic residues" evidence="1">
    <location>
        <begin position="751"/>
        <end position="760"/>
    </location>
</feature>
<gene>
    <name evidence="2" type="ORF">S7711_01490</name>
</gene>